<reference evidence="5 6" key="1">
    <citation type="submission" date="2018-06" db="EMBL/GenBank/DDBJ databases">
        <title>A transcriptomic atlas of mushroom development highlights an independent origin of complex multicellularity.</title>
        <authorList>
            <consortium name="DOE Joint Genome Institute"/>
            <person name="Krizsan K."/>
            <person name="Almasi E."/>
            <person name="Merenyi Z."/>
            <person name="Sahu N."/>
            <person name="Viragh M."/>
            <person name="Koszo T."/>
            <person name="Mondo S."/>
            <person name="Kiss B."/>
            <person name="Balint B."/>
            <person name="Kues U."/>
            <person name="Barry K."/>
            <person name="Hegedus J.C."/>
            <person name="Henrissat B."/>
            <person name="Johnson J."/>
            <person name="Lipzen A."/>
            <person name="Ohm R."/>
            <person name="Nagy I."/>
            <person name="Pangilinan J."/>
            <person name="Yan J."/>
            <person name="Xiong Y."/>
            <person name="Grigoriev I.V."/>
            <person name="Hibbett D.S."/>
            <person name="Nagy L.G."/>
        </authorList>
    </citation>
    <scope>NUCLEOTIDE SEQUENCE [LARGE SCALE GENOMIC DNA]</scope>
    <source>
        <strain evidence="5 6">SZMC22713</strain>
    </source>
</reference>
<keyword evidence="1 3" id="KW-0547">Nucleotide-binding</keyword>
<dbReference type="PANTHER" id="PTHR19375">
    <property type="entry name" value="HEAT SHOCK PROTEIN 70KDA"/>
    <property type="match status" value="1"/>
</dbReference>
<evidence type="ECO:0000256" key="4">
    <source>
        <dbReference type="SAM" id="MobiDB-lite"/>
    </source>
</evidence>
<organism evidence="5 6">
    <name type="scientific">Rickenella mellea</name>
    <dbReference type="NCBI Taxonomy" id="50990"/>
    <lineage>
        <taxon>Eukaryota</taxon>
        <taxon>Fungi</taxon>
        <taxon>Dikarya</taxon>
        <taxon>Basidiomycota</taxon>
        <taxon>Agaricomycotina</taxon>
        <taxon>Agaricomycetes</taxon>
        <taxon>Hymenochaetales</taxon>
        <taxon>Rickenellaceae</taxon>
        <taxon>Rickenella</taxon>
    </lineage>
</organism>
<dbReference type="PRINTS" id="PR00301">
    <property type="entry name" value="HEATSHOCK70"/>
</dbReference>
<dbReference type="FunFam" id="3.30.30.30:FF:000001">
    <property type="entry name" value="heat shock 70 kDa protein-like"/>
    <property type="match status" value="1"/>
</dbReference>
<dbReference type="GO" id="GO:0140662">
    <property type="term" value="F:ATP-dependent protein folding chaperone"/>
    <property type="evidence" value="ECO:0007669"/>
    <property type="project" value="InterPro"/>
</dbReference>
<evidence type="ECO:0000256" key="1">
    <source>
        <dbReference type="ARBA" id="ARBA00022741"/>
    </source>
</evidence>
<dbReference type="EMBL" id="ML170221">
    <property type="protein sequence ID" value="TDL17456.1"/>
    <property type="molecule type" value="Genomic_DNA"/>
</dbReference>
<keyword evidence="5" id="KW-0346">Stress response</keyword>
<dbReference type="VEuPathDB" id="FungiDB:BD410DRAFT_822640"/>
<dbReference type="AlphaFoldDB" id="A0A4Y7PR10"/>
<dbReference type="Gene3D" id="2.60.34.10">
    <property type="entry name" value="Substrate Binding Domain Of DNAk, Chain A, domain 1"/>
    <property type="match status" value="1"/>
</dbReference>
<gene>
    <name evidence="5" type="ORF">BD410DRAFT_822640</name>
</gene>
<dbReference type="OrthoDB" id="2401965at2759"/>
<keyword evidence="6" id="KW-1185">Reference proteome</keyword>
<protein>
    <submittedName>
        <fullName evidence="5">Heat shock protein 70</fullName>
    </submittedName>
</protein>
<dbReference type="SUPFAM" id="SSF53067">
    <property type="entry name" value="Actin-like ATPase domain"/>
    <property type="match status" value="2"/>
</dbReference>
<dbReference type="Proteomes" id="UP000294933">
    <property type="component" value="Unassembled WGS sequence"/>
</dbReference>
<dbReference type="GO" id="GO:0005524">
    <property type="term" value="F:ATP binding"/>
    <property type="evidence" value="ECO:0007669"/>
    <property type="project" value="UniProtKB-KW"/>
</dbReference>
<feature type="region of interest" description="Disordered" evidence="4">
    <location>
        <begin position="515"/>
        <end position="534"/>
    </location>
</feature>
<name>A0A4Y7PR10_9AGAM</name>
<proteinExistence type="inferred from homology"/>
<dbReference type="InterPro" id="IPR013126">
    <property type="entry name" value="Hsp_70_fam"/>
</dbReference>
<dbReference type="InterPro" id="IPR043129">
    <property type="entry name" value="ATPase_NBD"/>
</dbReference>
<dbReference type="SUPFAM" id="SSF100920">
    <property type="entry name" value="Heat shock protein 70kD (HSP70), peptide-binding domain"/>
    <property type="match status" value="1"/>
</dbReference>
<evidence type="ECO:0000256" key="2">
    <source>
        <dbReference type="ARBA" id="ARBA00022840"/>
    </source>
</evidence>
<dbReference type="InterPro" id="IPR029047">
    <property type="entry name" value="HSP70_peptide-bd_sf"/>
</dbReference>
<dbReference type="FunFam" id="3.90.640.10:FF:000002">
    <property type="entry name" value="Heat shock 70 kDa"/>
    <property type="match status" value="1"/>
</dbReference>
<keyword evidence="2 3" id="KW-0067">ATP-binding</keyword>
<dbReference type="Gene3D" id="3.90.640.10">
    <property type="entry name" value="Actin, Chain A, domain 4"/>
    <property type="match status" value="1"/>
</dbReference>
<dbReference type="PROSITE" id="PS00297">
    <property type="entry name" value="HSP70_1"/>
    <property type="match status" value="1"/>
</dbReference>
<dbReference type="Gene3D" id="3.30.30.30">
    <property type="match status" value="1"/>
</dbReference>
<dbReference type="Pfam" id="PF00012">
    <property type="entry name" value="HSP70"/>
    <property type="match status" value="1"/>
</dbReference>
<accession>A0A4Y7PR10</accession>
<evidence type="ECO:0000313" key="6">
    <source>
        <dbReference type="Proteomes" id="UP000294933"/>
    </source>
</evidence>
<evidence type="ECO:0000313" key="5">
    <source>
        <dbReference type="EMBL" id="TDL17456.1"/>
    </source>
</evidence>
<dbReference type="InterPro" id="IPR018181">
    <property type="entry name" value="Heat_shock_70_CS"/>
</dbReference>
<dbReference type="STRING" id="50990.A0A4Y7PR10"/>
<evidence type="ECO:0000256" key="3">
    <source>
        <dbReference type="RuleBase" id="RU003322"/>
    </source>
</evidence>
<comment type="similarity">
    <text evidence="3">Belongs to the heat shock protein 70 family.</text>
</comment>
<sequence>MSIRHSDFHERCQDDSTTSWAVGIDLGTTYSCIGVYRGNNVEIISNECGYRTTPSCVAFSDNGILVGYPARNQIARNPSNTIFAAKSLVGRKFTDTLLQEALHLKQYPFKVINSEGKPVIHVQDRGETKEFTPEEILSMILVKMKGIAESYLGHIVTEAVVTVPANFNNMQRQATKDAAVIAGLDVIRIIDEPTAASIAYNAGLKVTGKPELNILVFDCGGGTTNASLVVIDNITIDVKATGGDNNLGGQDFDNRLVNHFMQEFKGKFRKDLSTNPRALCRLRIACERAKRVLSSCTQTTFEIESIYDGIDFCTTISRTHFEALCEDLFIKALDPIQKVLSASNTHKSDIDEIVLVGCSTRIPRIVQLVSDFFNGKDPKRSMNPEEAIAYGATVHAAMLRHHPEGPNDHLLLDVVPFSLGIDYPPGIMNVVVMRHSSLPLKRSTMISTSAHNQTSLFISVYEGDRSRTVENMLLGAFEFPGIQPAPKGVPEIEVTFDMISRDIIHVSVRDMGTGKSKDVTISSDNPRIRPSWDESDCMMSGIEEY</sequence>
<dbReference type="Gene3D" id="3.30.420.40">
    <property type="match status" value="2"/>
</dbReference>